<keyword evidence="5" id="KW-0645">Protease</keyword>
<dbReference type="FunFam" id="2.40.10.10:FF:000001">
    <property type="entry name" value="Periplasmic serine protease DegS"/>
    <property type="match status" value="1"/>
</dbReference>
<keyword evidence="3" id="KW-0150">Chloroplast</keyword>
<dbReference type="PRINTS" id="PR00834">
    <property type="entry name" value="PROTEASES2C"/>
</dbReference>
<keyword evidence="11" id="KW-1185">Reference proteome</keyword>
<keyword evidence="8" id="KW-0809">Transit peptide</keyword>
<dbReference type="GO" id="GO:0010206">
    <property type="term" value="P:photosystem II repair"/>
    <property type="evidence" value="ECO:0007669"/>
    <property type="project" value="UniProtKB-ARBA"/>
</dbReference>
<dbReference type="FunFam" id="2.40.10.10:FF:000103">
    <property type="entry name" value="Protease Do-like 1, chloroplastic"/>
    <property type="match status" value="1"/>
</dbReference>
<dbReference type="InterPro" id="IPR009003">
    <property type="entry name" value="Peptidase_S1_PA"/>
</dbReference>
<feature type="domain" description="PDZ" evidence="9">
    <location>
        <begin position="331"/>
        <end position="447"/>
    </location>
</feature>
<evidence type="ECO:0000256" key="2">
    <source>
        <dbReference type="ARBA" id="ARBA00010541"/>
    </source>
</evidence>
<accession>A0A0S3T7N7</accession>
<dbReference type="GO" id="GO:0006508">
    <property type="term" value="P:proteolysis"/>
    <property type="evidence" value="ECO:0007669"/>
    <property type="project" value="UniProtKB-KW"/>
</dbReference>
<evidence type="ECO:0000259" key="9">
    <source>
        <dbReference type="SMART" id="SM00228"/>
    </source>
</evidence>
<dbReference type="SUPFAM" id="SSF50156">
    <property type="entry name" value="PDZ domain-like"/>
    <property type="match status" value="1"/>
</dbReference>
<dbReference type="GO" id="GO:0009534">
    <property type="term" value="C:chloroplast thylakoid"/>
    <property type="evidence" value="ECO:0007669"/>
    <property type="project" value="UniProtKB-ARBA"/>
</dbReference>
<reference evidence="10 11" key="1">
    <citation type="journal article" date="2015" name="Sci. Rep.">
        <title>The power of single molecule real-time sequencing technology in the de novo assembly of a eukaryotic genome.</title>
        <authorList>
            <person name="Sakai H."/>
            <person name="Naito K."/>
            <person name="Ogiso-Tanaka E."/>
            <person name="Takahashi Y."/>
            <person name="Iseki K."/>
            <person name="Muto C."/>
            <person name="Satou K."/>
            <person name="Teruya K."/>
            <person name="Shiroma A."/>
            <person name="Shimoji M."/>
            <person name="Hirano T."/>
            <person name="Itoh T."/>
            <person name="Kaga A."/>
            <person name="Tomooka N."/>
        </authorList>
    </citation>
    <scope>NUCLEOTIDE SEQUENCE [LARGE SCALE GENOMIC DNA]</scope>
    <source>
        <strain evidence="11">cv. Shumari</strain>
    </source>
</reference>
<dbReference type="CDD" id="cd00990">
    <property type="entry name" value="cpPDZ_AtDEGP1-like"/>
    <property type="match status" value="1"/>
</dbReference>
<comment type="subcellular location">
    <subcellularLocation>
        <location evidence="1">Plastid</location>
        <location evidence="1">Chloroplast</location>
    </subcellularLocation>
</comment>
<dbReference type="Pfam" id="PF13365">
    <property type="entry name" value="Trypsin_2"/>
    <property type="match status" value="1"/>
</dbReference>
<evidence type="ECO:0000256" key="1">
    <source>
        <dbReference type="ARBA" id="ARBA00004229"/>
    </source>
</evidence>
<evidence type="ECO:0000256" key="8">
    <source>
        <dbReference type="ARBA" id="ARBA00022946"/>
    </source>
</evidence>
<sequence length="461" mass="48952">MQVLSACNLWSVGVPTRTRRRRSCVLSRREICFDGMSSVCSHSQHSPNDAVTPTSGSTIRVQDKTLDFDEMVKNLVLSPTRRVLVASLTMFSCLCSSRYMSALALGDPSVTLEEVTPPVFSSGPLFPIEDRIVQLFERNTYSVVNIFDVTLRPQLNITGVVEIPEGNGSGVVWDQEGHIVTNYHVVGNALSKNPKAGEVVARVNILASEGLQKNFEGVLIGADRLKDLAVLKVDAPKDILRPIKVGQSSSLKVGQQCLAIGNPFGFDHTLTVGVISGLNRDIFSQTGVTIGGGVQTDAAINPGNSGGPLLNSKGSLIGINTAIFTQTGTSAGVGFAIPSSTVLRIVPQLIQFGKVVRAGINVDIAPDLIANQLNVRNGALVLLVPANSLAAKAGLNPTTRGFAGNIVLGDIIVAVDNKPVKSKAELLKALDEYNVGDKVVLMVQRGSEKLELPVVLEEQSS</sequence>
<dbReference type="Proteomes" id="UP000291084">
    <property type="component" value="Chromosome 11"/>
</dbReference>
<dbReference type="InterPro" id="IPR039382">
    <property type="entry name" value="DEGP1/8_PDZ_dom"/>
</dbReference>
<dbReference type="Gene3D" id="2.30.42.10">
    <property type="match status" value="1"/>
</dbReference>
<evidence type="ECO:0000256" key="4">
    <source>
        <dbReference type="ARBA" id="ARBA00022640"/>
    </source>
</evidence>
<evidence type="ECO:0000313" key="11">
    <source>
        <dbReference type="Proteomes" id="UP000291084"/>
    </source>
</evidence>
<evidence type="ECO:0000256" key="3">
    <source>
        <dbReference type="ARBA" id="ARBA00022528"/>
    </source>
</evidence>
<evidence type="ECO:0000256" key="7">
    <source>
        <dbReference type="ARBA" id="ARBA00022825"/>
    </source>
</evidence>
<evidence type="ECO:0000313" key="10">
    <source>
        <dbReference type="EMBL" id="BAU01256.1"/>
    </source>
</evidence>
<dbReference type="AlphaFoldDB" id="A0A0S3T7N7"/>
<dbReference type="OrthoDB" id="4217619at2759"/>
<dbReference type="GO" id="GO:0004252">
    <property type="term" value="F:serine-type endopeptidase activity"/>
    <property type="evidence" value="ECO:0007669"/>
    <property type="project" value="InterPro"/>
</dbReference>
<dbReference type="PANTHER" id="PTHR43343">
    <property type="entry name" value="PEPTIDASE S12"/>
    <property type="match status" value="1"/>
</dbReference>
<protein>
    <recommendedName>
        <fullName evidence="9">PDZ domain-containing protein</fullName>
    </recommendedName>
</protein>
<dbReference type="InterPro" id="IPR001940">
    <property type="entry name" value="Peptidase_S1C"/>
</dbReference>
<dbReference type="InterPro" id="IPR043504">
    <property type="entry name" value="Peptidase_S1_PA_chymotrypsin"/>
</dbReference>
<dbReference type="InterPro" id="IPR051201">
    <property type="entry name" value="Chloro_Bact_Ser_Proteases"/>
</dbReference>
<gene>
    <name evidence="10" type="primary">Vigan.11G045200</name>
    <name evidence="10" type="ORF">VIGAN_11045200</name>
</gene>
<keyword evidence="7" id="KW-0720">Serine protease</keyword>
<dbReference type="InterPro" id="IPR036034">
    <property type="entry name" value="PDZ_sf"/>
</dbReference>
<dbReference type="PANTHER" id="PTHR43343:SF3">
    <property type="entry name" value="PROTEASE DO-LIKE 8, CHLOROPLASTIC"/>
    <property type="match status" value="1"/>
</dbReference>
<keyword evidence="4" id="KW-0934">Plastid</keyword>
<proteinExistence type="inferred from homology"/>
<dbReference type="EMBL" id="AP015044">
    <property type="protein sequence ID" value="BAU01256.1"/>
    <property type="molecule type" value="Genomic_DNA"/>
</dbReference>
<dbReference type="Gene3D" id="2.40.10.10">
    <property type="entry name" value="Trypsin-like serine proteases"/>
    <property type="match status" value="2"/>
</dbReference>
<dbReference type="SMART" id="SM00228">
    <property type="entry name" value="PDZ"/>
    <property type="match status" value="1"/>
</dbReference>
<comment type="similarity">
    <text evidence="2">Belongs to the peptidase S1C family.</text>
</comment>
<evidence type="ECO:0000256" key="6">
    <source>
        <dbReference type="ARBA" id="ARBA00022801"/>
    </source>
</evidence>
<name>A0A0S3T7N7_PHAAN</name>
<dbReference type="SUPFAM" id="SSF50494">
    <property type="entry name" value="Trypsin-like serine proteases"/>
    <property type="match status" value="1"/>
</dbReference>
<organism evidence="10 11">
    <name type="scientific">Vigna angularis var. angularis</name>
    <dbReference type="NCBI Taxonomy" id="157739"/>
    <lineage>
        <taxon>Eukaryota</taxon>
        <taxon>Viridiplantae</taxon>
        <taxon>Streptophyta</taxon>
        <taxon>Embryophyta</taxon>
        <taxon>Tracheophyta</taxon>
        <taxon>Spermatophyta</taxon>
        <taxon>Magnoliopsida</taxon>
        <taxon>eudicotyledons</taxon>
        <taxon>Gunneridae</taxon>
        <taxon>Pentapetalae</taxon>
        <taxon>rosids</taxon>
        <taxon>fabids</taxon>
        <taxon>Fabales</taxon>
        <taxon>Fabaceae</taxon>
        <taxon>Papilionoideae</taxon>
        <taxon>50 kb inversion clade</taxon>
        <taxon>NPAAA clade</taxon>
        <taxon>indigoferoid/millettioid clade</taxon>
        <taxon>Phaseoleae</taxon>
        <taxon>Vigna</taxon>
    </lineage>
</organism>
<dbReference type="Pfam" id="PF13180">
    <property type="entry name" value="PDZ_2"/>
    <property type="match status" value="1"/>
</dbReference>
<evidence type="ECO:0000256" key="5">
    <source>
        <dbReference type="ARBA" id="ARBA00022670"/>
    </source>
</evidence>
<keyword evidence="6" id="KW-0378">Hydrolase</keyword>
<dbReference type="InterPro" id="IPR001478">
    <property type="entry name" value="PDZ"/>
</dbReference>